<keyword evidence="2" id="KW-1185">Reference proteome</keyword>
<evidence type="ECO:0000313" key="2">
    <source>
        <dbReference type="Proteomes" id="UP000033423"/>
    </source>
</evidence>
<organism evidence="1 2">
    <name type="scientific">Candidatus Magnetobacterium bavaricum</name>
    <dbReference type="NCBI Taxonomy" id="29290"/>
    <lineage>
        <taxon>Bacteria</taxon>
        <taxon>Pseudomonadati</taxon>
        <taxon>Nitrospirota</taxon>
        <taxon>Thermodesulfovibrionia</taxon>
        <taxon>Thermodesulfovibrionales</taxon>
        <taxon>Candidatus Magnetobacteriaceae</taxon>
        <taxon>Candidatus Magnetobacterium</taxon>
    </lineage>
</organism>
<gene>
    <name evidence="1" type="ORF">MBAV_002377</name>
</gene>
<comment type="caution">
    <text evidence="1">The sequence shown here is derived from an EMBL/GenBank/DDBJ whole genome shotgun (WGS) entry which is preliminary data.</text>
</comment>
<dbReference type="AlphaFoldDB" id="A0A0F3GUC0"/>
<dbReference type="EMBL" id="LACI01001029">
    <property type="protein sequence ID" value="KJU85427.1"/>
    <property type="molecule type" value="Genomic_DNA"/>
</dbReference>
<name>A0A0F3GUC0_9BACT</name>
<protein>
    <submittedName>
        <fullName evidence="1">Secreted protein</fullName>
    </submittedName>
</protein>
<accession>A0A0F3GUC0</accession>
<sequence>MFLMGAAATTTSQASGTLTAASVTALLDRWVSVGKRELSSVVVKDATDTTTYTEGTDYEVDSKAGMLYCKGTGAIVDLATLHVSATYDAIDVAAVSAATTTTITGKLLMLGNPITGVIMDVEGYGSLMPDGDLPLIGDKWIDLGFTFEFLKHADYDGLFEMRNRGVVV</sequence>
<dbReference type="PATRIC" id="fig|29290.4.peg.3164"/>
<proteinExistence type="predicted"/>
<reference evidence="1 2" key="1">
    <citation type="submission" date="2015-02" db="EMBL/GenBank/DDBJ databases">
        <title>Single-cell genomics of uncultivated deep-branching MTB reveals a conserved set of magnetosome genes.</title>
        <authorList>
            <person name="Kolinko S."/>
            <person name="Richter M."/>
            <person name="Glockner F.O."/>
            <person name="Brachmann A."/>
            <person name="Schuler D."/>
        </authorList>
    </citation>
    <scope>NUCLEOTIDE SEQUENCE [LARGE SCALE GENOMIC DNA]</scope>
    <source>
        <strain evidence="1">TM-1</strain>
    </source>
</reference>
<evidence type="ECO:0000313" key="1">
    <source>
        <dbReference type="EMBL" id="KJU85427.1"/>
    </source>
</evidence>
<dbReference type="Proteomes" id="UP000033423">
    <property type="component" value="Unassembled WGS sequence"/>
</dbReference>